<dbReference type="AlphaFoldDB" id="A0A915IIY7"/>
<protein>
    <submittedName>
        <fullName evidence="2">Uncharacterized protein</fullName>
    </submittedName>
</protein>
<sequence>MGAKVGQQSHFGAYNVGRQITILAAGYAGFEVVREINRVTSDVQFQVVSRAARREEIEFPVIELCYHNPLDVLDRKIVEEYVSKFSML</sequence>
<name>A0A915IIY7_ROMCU</name>
<evidence type="ECO:0000313" key="1">
    <source>
        <dbReference type="Proteomes" id="UP000887565"/>
    </source>
</evidence>
<dbReference type="WBParaSite" id="nRc.2.0.1.t13342-RA">
    <property type="protein sequence ID" value="nRc.2.0.1.t13342-RA"/>
    <property type="gene ID" value="nRc.2.0.1.g13342"/>
</dbReference>
<dbReference type="Proteomes" id="UP000887565">
    <property type="component" value="Unplaced"/>
</dbReference>
<keyword evidence="1" id="KW-1185">Reference proteome</keyword>
<evidence type="ECO:0000313" key="2">
    <source>
        <dbReference type="WBParaSite" id="nRc.2.0.1.t13342-RA"/>
    </source>
</evidence>
<reference evidence="2" key="1">
    <citation type="submission" date="2022-11" db="UniProtKB">
        <authorList>
            <consortium name="WormBaseParasite"/>
        </authorList>
    </citation>
    <scope>IDENTIFICATION</scope>
</reference>
<proteinExistence type="predicted"/>
<accession>A0A915IIY7</accession>
<organism evidence="1 2">
    <name type="scientific">Romanomermis culicivorax</name>
    <name type="common">Nematode worm</name>
    <dbReference type="NCBI Taxonomy" id="13658"/>
    <lineage>
        <taxon>Eukaryota</taxon>
        <taxon>Metazoa</taxon>
        <taxon>Ecdysozoa</taxon>
        <taxon>Nematoda</taxon>
        <taxon>Enoplea</taxon>
        <taxon>Dorylaimia</taxon>
        <taxon>Mermithida</taxon>
        <taxon>Mermithoidea</taxon>
        <taxon>Mermithidae</taxon>
        <taxon>Romanomermis</taxon>
    </lineage>
</organism>